<evidence type="ECO:0000313" key="18">
    <source>
        <dbReference type="Proteomes" id="UP000269499"/>
    </source>
</evidence>
<dbReference type="PANTHER" id="PTHR23091:SF4">
    <property type="entry name" value="N-TERMINAL AMINO-ACID N(ALPHA)-ACETYLTRANSFERASE NATA"/>
    <property type="match status" value="1"/>
</dbReference>
<name>A0A497F0U8_9CREN</name>
<comment type="similarity">
    <text evidence="6">Belongs to the acetyltransferase family. ARD1 subfamily.</text>
</comment>
<evidence type="ECO:0000256" key="5">
    <source>
        <dbReference type="ARBA" id="ARBA00023315"/>
    </source>
</evidence>
<evidence type="ECO:0000256" key="3">
    <source>
        <dbReference type="ARBA" id="ARBA00022723"/>
    </source>
</evidence>
<dbReference type="CDD" id="cd04301">
    <property type="entry name" value="NAT_SF"/>
    <property type="match status" value="1"/>
</dbReference>
<dbReference type="InterPro" id="IPR016181">
    <property type="entry name" value="Acyl_CoA_acyltransferase"/>
</dbReference>
<dbReference type="GO" id="GO:0046872">
    <property type="term" value="F:metal ion binding"/>
    <property type="evidence" value="ECO:0007669"/>
    <property type="project" value="UniProtKB-KW"/>
</dbReference>
<evidence type="ECO:0000256" key="10">
    <source>
        <dbReference type="ARBA" id="ARBA00048236"/>
    </source>
</evidence>
<feature type="domain" description="N-acetyltransferase" evidence="16">
    <location>
        <begin position="1"/>
        <end position="152"/>
    </location>
</feature>
<evidence type="ECO:0000259" key="16">
    <source>
        <dbReference type="PROSITE" id="PS51186"/>
    </source>
</evidence>
<dbReference type="Proteomes" id="UP000269499">
    <property type="component" value="Unassembled WGS sequence"/>
</dbReference>
<comment type="caution">
    <text evidence="17">The sequence shown here is derived from an EMBL/GenBank/DDBJ whole genome shotgun (WGS) entry which is preliminary data.</text>
</comment>
<dbReference type="PROSITE" id="PS51186">
    <property type="entry name" value="GNAT"/>
    <property type="match status" value="1"/>
</dbReference>
<evidence type="ECO:0000256" key="6">
    <source>
        <dbReference type="ARBA" id="ARBA00025786"/>
    </source>
</evidence>
<dbReference type="GO" id="GO:0120518">
    <property type="term" value="F:protein N-terminal-methionine acetyltransferase activity"/>
    <property type="evidence" value="ECO:0007669"/>
    <property type="project" value="UniProtKB-EC"/>
</dbReference>
<proteinExistence type="inferred from homology"/>
<evidence type="ECO:0000256" key="11">
    <source>
        <dbReference type="ARBA" id="ARBA00049103"/>
    </source>
</evidence>
<comment type="catalytic activity">
    <reaction evidence="10">
        <text>N-terminal L-alanyl-[protein] + acetyl-CoA = N-terminal N(alpha)-acetyl-L-alanyl-[protein] + CoA + H(+)</text>
        <dbReference type="Rhea" id="RHEA:50500"/>
        <dbReference type="Rhea" id="RHEA-COMP:12701"/>
        <dbReference type="Rhea" id="RHEA-COMP:12702"/>
        <dbReference type="ChEBI" id="CHEBI:15378"/>
        <dbReference type="ChEBI" id="CHEBI:57287"/>
        <dbReference type="ChEBI" id="CHEBI:57288"/>
        <dbReference type="ChEBI" id="CHEBI:64718"/>
        <dbReference type="ChEBI" id="CHEBI:83683"/>
        <dbReference type="EC" id="2.3.1.255"/>
    </reaction>
</comment>
<feature type="non-terminal residue" evidence="17">
    <location>
        <position position="1"/>
    </location>
</feature>
<dbReference type="FunFam" id="3.40.630.30:FF:000200">
    <property type="entry name" value="N-alpha-acetyltransferase"/>
    <property type="match status" value="1"/>
</dbReference>
<evidence type="ECO:0000256" key="7">
    <source>
        <dbReference type="ARBA" id="ARBA00026110"/>
    </source>
</evidence>
<evidence type="ECO:0000256" key="9">
    <source>
        <dbReference type="ARBA" id="ARBA00047491"/>
    </source>
</evidence>
<evidence type="ECO:0000256" key="13">
    <source>
        <dbReference type="ARBA" id="ARBA00073228"/>
    </source>
</evidence>
<dbReference type="SUPFAM" id="SSF55729">
    <property type="entry name" value="Acyl-CoA N-acyltransferases (Nat)"/>
    <property type="match status" value="1"/>
</dbReference>
<dbReference type="Pfam" id="PF00583">
    <property type="entry name" value="Acetyltransf_1"/>
    <property type="match status" value="1"/>
</dbReference>
<dbReference type="EMBL" id="QMRA01000090">
    <property type="protein sequence ID" value="RLE52932.1"/>
    <property type="molecule type" value="Genomic_DNA"/>
</dbReference>
<dbReference type="NCBIfam" id="TIGR01575">
    <property type="entry name" value="rimI"/>
    <property type="match status" value="1"/>
</dbReference>
<evidence type="ECO:0000256" key="4">
    <source>
        <dbReference type="ARBA" id="ARBA00022833"/>
    </source>
</evidence>
<keyword evidence="1" id="KW-0963">Cytoplasm</keyword>
<protein>
    <recommendedName>
        <fullName evidence="13">N-alpha-acetyltransferase</fullName>
        <ecNumber evidence="7">2.3.1.255</ecNumber>
        <ecNumber evidence="8">2.3.1.258</ecNumber>
    </recommendedName>
    <alternativeName>
        <fullName evidence="15">Amino-terminal acetyltransferase</fullName>
    </alternativeName>
    <alternativeName>
        <fullName evidence="14">N-terminal acetyltransferase</fullName>
    </alternativeName>
</protein>
<keyword evidence="4" id="KW-0862">Zinc</keyword>
<dbReference type="AlphaFoldDB" id="A0A497F0U8"/>
<dbReference type="Gene3D" id="3.40.630.30">
    <property type="match status" value="1"/>
</dbReference>
<keyword evidence="5 17" id="KW-0012">Acyltransferase</keyword>
<organism evidence="17 18">
    <name type="scientific">Thermoproteota archaeon</name>
    <dbReference type="NCBI Taxonomy" id="2056631"/>
    <lineage>
        <taxon>Archaea</taxon>
        <taxon>Thermoproteota</taxon>
    </lineage>
</organism>
<reference evidence="17 18" key="1">
    <citation type="submission" date="2018-06" db="EMBL/GenBank/DDBJ databases">
        <title>Extensive metabolic versatility and redundancy in microbially diverse, dynamic hydrothermal sediments.</title>
        <authorList>
            <person name="Dombrowski N."/>
            <person name="Teske A."/>
            <person name="Baker B.J."/>
        </authorList>
    </citation>
    <scope>NUCLEOTIDE SEQUENCE [LARGE SCALE GENOMIC DNA]</scope>
    <source>
        <strain evidence="17">B20_G2</strain>
    </source>
</reference>
<dbReference type="EC" id="2.3.1.255" evidence="7"/>
<keyword evidence="2 17" id="KW-0808">Transferase</keyword>
<evidence type="ECO:0000256" key="8">
    <source>
        <dbReference type="ARBA" id="ARBA00039121"/>
    </source>
</evidence>
<evidence type="ECO:0000313" key="17">
    <source>
        <dbReference type="EMBL" id="RLE52932.1"/>
    </source>
</evidence>
<evidence type="ECO:0000256" key="1">
    <source>
        <dbReference type="ARBA" id="ARBA00022490"/>
    </source>
</evidence>
<dbReference type="PANTHER" id="PTHR23091">
    <property type="entry name" value="N-TERMINAL ACETYLTRANSFERASE"/>
    <property type="match status" value="1"/>
</dbReference>
<dbReference type="EC" id="2.3.1.258" evidence="8"/>
<accession>A0A497F0U8</accession>
<evidence type="ECO:0000256" key="14">
    <source>
        <dbReference type="ARBA" id="ARBA00076912"/>
    </source>
</evidence>
<sequence length="152" mass="17680">TIREFKPLDLERVMWINKTCLPENYSPAFFMHHHYQYPKAFLVAEVNGEVVGYIMCRVEFGLSNLRFGLAKKGHVISIAVLPEYRRRGIGEALMRKAMEAMKEYGASEYYLEVRISNLPAINLYKKLNYKIAKRIPGYYLDGEDAYVMAREA</sequence>
<evidence type="ECO:0000256" key="15">
    <source>
        <dbReference type="ARBA" id="ARBA00080792"/>
    </source>
</evidence>
<dbReference type="InterPro" id="IPR006464">
    <property type="entry name" value="AcTrfase_RimI/Ard1"/>
</dbReference>
<keyword evidence="3" id="KW-0479">Metal-binding</keyword>
<dbReference type="GO" id="GO:0031415">
    <property type="term" value="C:NatA complex"/>
    <property type="evidence" value="ECO:0007669"/>
    <property type="project" value="InterPro"/>
</dbReference>
<comment type="catalytic activity">
    <reaction evidence="11">
        <text>N-terminal L-methionyl-L-leucyl-[protein] + acetyl-CoA = N-terminal N(alpha)-acetyl-L-methionyl-L-leucyl-[protein] + CoA + H(+)</text>
        <dbReference type="Rhea" id="RHEA:50520"/>
        <dbReference type="Rhea" id="RHEA-COMP:12711"/>
        <dbReference type="Rhea" id="RHEA-COMP:12712"/>
        <dbReference type="ChEBI" id="CHEBI:15378"/>
        <dbReference type="ChEBI" id="CHEBI:57287"/>
        <dbReference type="ChEBI" id="CHEBI:57288"/>
        <dbReference type="ChEBI" id="CHEBI:133377"/>
        <dbReference type="ChEBI" id="CHEBI:133378"/>
        <dbReference type="EC" id="2.3.1.258"/>
    </reaction>
</comment>
<gene>
    <name evidence="17" type="primary">rimI</name>
    <name evidence="17" type="ORF">DRJ26_04080</name>
</gene>
<comment type="catalytic activity">
    <reaction evidence="12">
        <text>N-terminal L-methionyl-L-glutamyl-[protein] + acetyl-CoA = N-terminal N(alpha)-acetyl-L-methionyl-L-glutamyl-[protein] + CoA + H(+)</text>
        <dbReference type="Rhea" id="RHEA:50488"/>
        <dbReference type="Rhea" id="RHEA-COMP:12696"/>
        <dbReference type="Rhea" id="RHEA-COMP:12697"/>
        <dbReference type="ChEBI" id="CHEBI:15378"/>
        <dbReference type="ChEBI" id="CHEBI:57287"/>
        <dbReference type="ChEBI" id="CHEBI:57288"/>
        <dbReference type="ChEBI" id="CHEBI:133359"/>
        <dbReference type="ChEBI" id="CHEBI:133360"/>
    </reaction>
</comment>
<evidence type="ECO:0000256" key="2">
    <source>
        <dbReference type="ARBA" id="ARBA00022679"/>
    </source>
</evidence>
<dbReference type="GO" id="GO:1990189">
    <property type="term" value="F:protein N-terminal-serine acetyltransferase activity"/>
    <property type="evidence" value="ECO:0007669"/>
    <property type="project" value="RHEA"/>
</dbReference>
<dbReference type="InterPro" id="IPR000182">
    <property type="entry name" value="GNAT_dom"/>
</dbReference>
<comment type="catalytic activity">
    <reaction evidence="9">
        <text>N-terminal L-seryl-[protein] + acetyl-CoA = N-terminal N(alpha)-acetyl-L-seryl-[protein] + CoA + H(+)</text>
        <dbReference type="Rhea" id="RHEA:50504"/>
        <dbReference type="Rhea" id="RHEA-COMP:12703"/>
        <dbReference type="Rhea" id="RHEA-COMP:12704"/>
        <dbReference type="ChEBI" id="CHEBI:15378"/>
        <dbReference type="ChEBI" id="CHEBI:57287"/>
        <dbReference type="ChEBI" id="CHEBI:57288"/>
        <dbReference type="ChEBI" id="CHEBI:64738"/>
        <dbReference type="ChEBI" id="CHEBI:83690"/>
        <dbReference type="EC" id="2.3.1.255"/>
    </reaction>
</comment>
<evidence type="ECO:0000256" key="12">
    <source>
        <dbReference type="ARBA" id="ARBA00051494"/>
    </source>
</evidence>
<dbReference type="InterPro" id="IPR045047">
    <property type="entry name" value="Ard1-like"/>
</dbReference>
<dbReference type="GO" id="GO:0008999">
    <property type="term" value="F:protein-N-terminal-alanine acetyltransferase activity"/>
    <property type="evidence" value="ECO:0007669"/>
    <property type="project" value="RHEA"/>
</dbReference>